<dbReference type="EMBL" id="AM746676">
    <property type="protein sequence ID" value="CAN98493.1"/>
    <property type="molecule type" value="Genomic_DNA"/>
</dbReference>
<evidence type="ECO:0000313" key="3">
    <source>
        <dbReference type="EMBL" id="CAN98493.1"/>
    </source>
</evidence>
<dbReference type="KEGG" id="scl:sce8323"/>
<gene>
    <name evidence="3" type="ordered locus">sce8323</name>
</gene>
<dbReference type="BioCyc" id="SCEL448385:SCE_RS42645-MONOMER"/>
<protein>
    <recommendedName>
        <fullName evidence="2">DUF2169 domain-containing protein</fullName>
    </recommendedName>
</protein>
<reference evidence="3 4" key="1">
    <citation type="journal article" date="2007" name="Nat. Biotechnol.">
        <title>Complete genome sequence of the myxobacterium Sorangium cellulosum.</title>
        <authorList>
            <person name="Schneiker S."/>
            <person name="Perlova O."/>
            <person name="Kaiser O."/>
            <person name="Gerth K."/>
            <person name="Alici A."/>
            <person name="Altmeyer M.O."/>
            <person name="Bartels D."/>
            <person name="Bekel T."/>
            <person name="Beyer S."/>
            <person name="Bode E."/>
            <person name="Bode H.B."/>
            <person name="Bolten C.J."/>
            <person name="Choudhuri J.V."/>
            <person name="Doss S."/>
            <person name="Elnakady Y.A."/>
            <person name="Frank B."/>
            <person name="Gaigalat L."/>
            <person name="Goesmann A."/>
            <person name="Groeger C."/>
            <person name="Gross F."/>
            <person name="Jelsbak L."/>
            <person name="Jelsbak L."/>
            <person name="Kalinowski J."/>
            <person name="Kegler C."/>
            <person name="Knauber T."/>
            <person name="Konietzny S."/>
            <person name="Kopp M."/>
            <person name="Krause L."/>
            <person name="Krug D."/>
            <person name="Linke B."/>
            <person name="Mahmud T."/>
            <person name="Martinez-Arias R."/>
            <person name="McHardy A.C."/>
            <person name="Merai M."/>
            <person name="Meyer F."/>
            <person name="Mormann S."/>
            <person name="Munoz-Dorado J."/>
            <person name="Perez J."/>
            <person name="Pradella S."/>
            <person name="Rachid S."/>
            <person name="Raddatz G."/>
            <person name="Rosenau F."/>
            <person name="Rueckert C."/>
            <person name="Sasse F."/>
            <person name="Scharfe M."/>
            <person name="Schuster S.C."/>
            <person name="Suen G."/>
            <person name="Treuner-Lange A."/>
            <person name="Velicer G.J."/>
            <person name="Vorholter F.-J."/>
            <person name="Weissman K.J."/>
            <person name="Welch R.D."/>
            <person name="Wenzel S.C."/>
            <person name="Whitworth D.E."/>
            <person name="Wilhelm S."/>
            <person name="Wittmann C."/>
            <person name="Bloecker H."/>
            <person name="Puehler A."/>
            <person name="Mueller R."/>
        </authorList>
    </citation>
    <scope>NUCLEOTIDE SEQUENCE [LARGE SCALE GENOMIC DNA]</scope>
    <source>
        <strain evidence="4">So ce56</strain>
    </source>
</reference>
<evidence type="ECO:0000313" key="4">
    <source>
        <dbReference type="Proteomes" id="UP000002139"/>
    </source>
</evidence>
<dbReference type="PANTHER" id="PTHR14136:SF17">
    <property type="entry name" value="BTB_POZ DOMAIN-CONTAINING PROTEIN KCTD9"/>
    <property type="match status" value="1"/>
</dbReference>
<dbReference type="RefSeq" id="WP_012240932.1">
    <property type="nucleotide sequence ID" value="NC_010162.1"/>
</dbReference>
<dbReference type="STRING" id="448385.sce8323"/>
<feature type="domain" description="DUF2169" evidence="2">
    <location>
        <begin position="24"/>
        <end position="121"/>
    </location>
</feature>
<dbReference type="OrthoDB" id="5436892at2"/>
<dbReference type="AlphaFoldDB" id="A9FT52"/>
<dbReference type="Gene3D" id="2.160.20.80">
    <property type="entry name" value="E3 ubiquitin-protein ligase SopA"/>
    <property type="match status" value="3"/>
</dbReference>
<accession>A9FT52</accession>
<dbReference type="PANTHER" id="PTHR14136">
    <property type="entry name" value="BTB_POZ DOMAIN-CONTAINING PROTEIN KCTD9"/>
    <property type="match status" value="1"/>
</dbReference>
<dbReference type="InterPro" id="IPR051082">
    <property type="entry name" value="Pentapeptide-BTB/POZ_domain"/>
</dbReference>
<sequence>MQTRNLTPFPFGAKVCSRSPPQPEVVLVVRGRFSLRLGEPLAPLEGQLAQGALTAETFEGGEGERDGECTYPGDFADWKPAADLLLRGACHPPPGDPLREHPVGFAVGSWSKSLLVPAPREGRQVPAPFGPIHPDSPEHRRMLGKEYGPSYRKARAPWYAEDFDWAYFQAAPPDQRLAGHLRGDEEVTLLNLHPAAQTASFRLPGLRIRAIVEDAQGRVQDARMSLDTLFVEPDAGLVTLTWRGHAEVAEDDLADVRAVVIAAEPLDAAPLPLDHYREKLAQLARDPRGLEDLPPEMRDAYDLVRDGAPRPPRAVADEEDPVSKLLAERLGGLHAPEQDRVRQLVAKLRELRTPEGVDLERTIAQALARLPAQRQAAYLPATPAGTPRVPLGGALDALVARVEKLRRDAAARGTELQGVDRLDELLRDPRLREIVPGYRLPGEDAAPPPEPGPGVDLSGRDLSGQDLSGRDLSGAKLSGALLSGVNLSGANLSKADLSRAVLFEANLEGADLSGADLSQANLTGARAARADLRGATLDQAVFTRADLARARLARARGRGALLDEADLREIEGEELHLDGAVLQGAKLDSASLRGAALIGCMCAGSSATGADLTGASLPRTSFADADLERATFVEARGEGAALLRAKLDGADLRYASLPRAHLSGASARGARFACAVLRGSRFYRASLERADLAQADLFGADLCKARLDGASFAGASLYGARLEGASAAGCDFKGANLRRSSLEGA</sequence>
<feature type="domain" description="DUF2169" evidence="2">
    <location>
        <begin position="123"/>
        <end position="243"/>
    </location>
</feature>
<evidence type="ECO:0000256" key="1">
    <source>
        <dbReference type="SAM" id="MobiDB-lite"/>
    </source>
</evidence>
<dbReference type="HOGENOM" id="CLU_007055_0_0_7"/>
<keyword evidence="4" id="KW-1185">Reference proteome</keyword>
<evidence type="ECO:0000259" key="2">
    <source>
        <dbReference type="Pfam" id="PF09937"/>
    </source>
</evidence>
<name>A9FT52_SORC5</name>
<dbReference type="eggNOG" id="COG1357">
    <property type="taxonomic scope" value="Bacteria"/>
</dbReference>
<organism evidence="3 4">
    <name type="scientific">Sorangium cellulosum (strain So ce56)</name>
    <name type="common">Polyangium cellulosum (strain So ce56)</name>
    <dbReference type="NCBI Taxonomy" id="448385"/>
    <lineage>
        <taxon>Bacteria</taxon>
        <taxon>Pseudomonadati</taxon>
        <taxon>Myxococcota</taxon>
        <taxon>Polyangia</taxon>
        <taxon>Polyangiales</taxon>
        <taxon>Polyangiaceae</taxon>
        <taxon>Sorangium</taxon>
    </lineage>
</organism>
<dbReference type="InterPro" id="IPR001646">
    <property type="entry name" value="5peptide_repeat"/>
</dbReference>
<dbReference type="SUPFAM" id="SSF141571">
    <property type="entry name" value="Pentapeptide repeat-like"/>
    <property type="match status" value="2"/>
</dbReference>
<proteinExistence type="predicted"/>
<dbReference type="Pfam" id="PF00805">
    <property type="entry name" value="Pentapeptide"/>
    <property type="match status" value="5"/>
</dbReference>
<feature type="region of interest" description="Disordered" evidence="1">
    <location>
        <begin position="437"/>
        <end position="469"/>
    </location>
</feature>
<dbReference type="InterPro" id="IPR018683">
    <property type="entry name" value="DUF2169"/>
</dbReference>
<dbReference type="Pfam" id="PF09937">
    <property type="entry name" value="DUF2169"/>
    <property type="match status" value="2"/>
</dbReference>
<dbReference type="eggNOG" id="COG5351">
    <property type="taxonomic scope" value="Bacteria"/>
</dbReference>
<dbReference type="Proteomes" id="UP000002139">
    <property type="component" value="Chromosome"/>
</dbReference>